<proteinExistence type="predicted"/>
<protein>
    <submittedName>
        <fullName evidence="2">Uncharacterized protein</fullName>
    </submittedName>
</protein>
<organism evidence="2 3">
    <name type="scientific">Streptomyces atratus</name>
    <dbReference type="NCBI Taxonomy" id="1893"/>
    <lineage>
        <taxon>Bacteria</taxon>
        <taxon>Bacillati</taxon>
        <taxon>Actinomycetota</taxon>
        <taxon>Actinomycetes</taxon>
        <taxon>Kitasatosporales</taxon>
        <taxon>Streptomycetaceae</taxon>
        <taxon>Streptomyces</taxon>
    </lineage>
</organism>
<dbReference type="AlphaFoldDB" id="A0A1K2FBS5"/>
<evidence type="ECO:0000256" key="1">
    <source>
        <dbReference type="SAM" id="MobiDB-lite"/>
    </source>
</evidence>
<reference evidence="2 3" key="1">
    <citation type="submission" date="2016-11" db="EMBL/GenBank/DDBJ databases">
        <authorList>
            <person name="Jaros S."/>
            <person name="Januszkiewicz K."/>
            <person name="Wedrychowicz H."/>
        </authorList>
    </citation>
    <scope>NUCLEOTIDE SEQUENCE [LARGE SCALE GENOMIC DNA]</scope>
    <source>
        <strain evidence="2 3">OK807</strain>
    </source>
</reference>
<name>A0A1K2FBS5_STRAR</name>
<gene>
    <name evidence="2" type="ORF">SAMN02787144_10643</name>
</gene>
<dbReference type="Gene3D" id="2.30.320.10">
    <property type="entry name" value="YwqG-like"/>
    <property type="match status" value="1"/>
</dbReference>
<dbReference type="STRING" id="1893.SAMN02787144_10643"/>
<evidence type="ECO:0000313" key="3">
    <source>
        <dbReference type="Proteomes" id="UP000181909"/>
    </source>
</evidence>
<feature type="region of interest" description="Disordered" evidence="1">
    <location>
        <begin position="208"/>
        <end position="234"/>
    </location>
</feature>
<accession>A0A1K2FBS5</accession>
<evidence type="ECO:0000313" key="2">
    <source>
        <dbReference type="EMBL" id="SFY45187.1"/>
    </source>
</evidence>
<dbReference type="Proteomes" id="UP000181909">
    <property type="component" value="Unassembled WGS sequence"/>
</dbReference>
<dbReference type="EMBL" id="FPJO01000064">
    <property type="protein sequence ID" value="SFY45187.1"/>
    <property type="molecule type" value="Genomic_DNA"/>
</dbReference>
<feature type="compositionally biased region" description="Low complexity" evidence="1">
    <location>
        <begin position="217"/>
        <end position="226"/>
    </location>
</feature>
<sequence>MSTSSCRRCFRGCPRWPSRMWPTRASGSWCGHELRTTLLFPEVAPLRKETVRLHPRVGEPTCRDSSVGGPLLWPAEDAWPLCSEREGSPMVPVVQIYRTSVPGTVPFPEGCDLLQVLWCPRKHSGHRWIVPHVQWRKAGLVGKVLETPPCPAELWKNYVPRPCVVHPELVTEYPYWDLHDDMWDALEFRFLYLDQETGWDYQSHLGVRGGSPERKPPLSLALLPSPQRGGRAGR</sequence>